<organism evidence="1 2">
    <name type="scientific">Enterobacter huaxiensis</name>
    <dbReference type="NCBI Taxonomy" id="2494702"/>
    <lineage>
        <taxon>Bacteria</taxon>
        <taxon>Pseudomonadati</taxon>
        <taxon>Pseudomonadota</taxon>
        <taxon>Gammaproteobacteria</taxon>
        <taxon>Enterobacterales</taxon>
        <taxon>Enterobacteriaceae</taxon>
        <taxon>Enterobacter</taxon>
    </lineage>
</organism>
<dbReference type="Pfam" id="PF24387">
    <property type="entry name" value="AEP-like"/>
    <property type="match status" value="1"/>
</dbReference>
<evidence type="ECO:0000313" key="2">
    <source>
        <dbReference type="Proteomes" id="UP001310558"/>
    </source>
</evidence>
<keyword evidence="2" id="KW-1185">Reference proteome</keyword>
<dbReference type="EMBL" id="JAMWJU010000002">
    <property type="protein sequence ID" value="MEB7543081.1"/>
    <property type="molecule type" value="Genomic_DNA"/>
</dbReference>
<sequence length="222" mass="25876">MDKFQQFYTHIQKHPFSLVKHLIGLSIKKNELPQDISLQLSKYRYTPQSFIDDRSGLTLPFKQFNEKTLYDIIEDMNGNEELAFHSLVNSFGSSYHFPLIDFGKVDRGVIDANPLRELSEHWQMSFFVYNSGRSFHAYGNRLIKSSDWIAFMGSLLLLNKPSGFKLIDERWIGHRLMAGYGALRWTNNSSHYKKNPTFVGYLSSYGLEWMQPDKISSLLPQY</sequence>
<comment type="caution">
    <text evidence="1">The sequence shown here is derived from an EMBL/GenBank/DDBJ whole genome shotgun (WGS) entry which is preliminary data.</text>
</comment>
<accession>A0ABU6ERD9</accession>
<dbReference type="InterPro" id="IPR056250">
    <property type="entry name" value="AEP-like"/>
</dbReference>
<dbReference type="Proteomes" id="UP001310558">
    <property type="component" value="Unassembled WGS sequence"/>
</dbReference>
<protein>
    <submittedName>
        <fullName evidence="1">Uncharacterized protein</fullName>
    </submittedName>
</protein>
<reference evidence="1 2" key="1">
    <citation type="submission" date="2022-06" db="EMBL/GenBank/DDBJ databases">
        <title>Whole Genome analysis of Bacterial isolates collected during year 2020 from Guwahati, Assam, India.</title>
        <authorList>
            <person name="Mendem S.K."/>
            <person name="Rakshit O."/>
            <person name="Murugesan D."/>
            <person name="Saikia K."/>
            <person name="Shome R."/>
            <person name="Raisen C."/>
            <person name="Holmes M.A."/>
            <person name="Shome B.R."/>
        </authorList>
    </citation>
    <scope>NUCLEOTIDE SEQUENCE [LARGE SCALE GENOMIC DNA]</scope>
    <source>
        <strain evidence="1 2">Sil NS 53</strain>
    </source>
</reference>
<proteinExistence type="predicted"/>
<dbReference type="RefSeq" id="WP_325823446.1">
    <property type="nucleotide sequence ID" value="NZ_JAMWIR010000004.1"/>
</dbReference>
<evidence type="ECO:0000313" key="1">
    <source>
        <dbReference type="EMBL" id="MEB7543081.1"/>
    </source>
</evidence>
<gene>
    <name evidence="1" type="ORF">NGC28_11535</name>
</gene>
<name>A0ABU6ERD9_9ENTR</name>